<dbReference type="OMA" id="NCDCKRI"/>
<dbReference type="GO" id="GO:0005634">
    <property type="term" value="C:nucleus"/>
    <property type="evidence" value="ECO:0007669"/>
    <property type="project" value="InterPro"/>
</dbReference>
<dbReference type="GO" id="GO:0005525">
    <property type="term" value="F:GTP binding"/>
    <property type="evidence" value="ECO:0007669"/>
    <property type="project" value="TreeGrafter"/>
</dbReference>
<evidence type="ECO:0000313" key="7">
    <source>
        <dbReference type="Proteomes" id="UP000072874"/>
    </source>
</evidence>
<dbReference type="Pfam" id="PF04950">
    <property type="entry name" value="RIBIOP_C"/>
    <property type="match status" value="1"/>
</dbReference>
<dbReference type="Pfam" id="PF22298">
    <property type="entry name" value="Tsr1_G-like"/>
    <property type="match status" value="1"/>
</dbReference>
<evidence type="ECO:0000259" key="3">
    <source>
        <dbReference type="SMART" id="SM00785"/>
    </source>
</evidence>
<evidence type="ECO:0000313" key="5">
    <source>
        <dbReference type="EMBL" id="CDU19814.1"/>
    </source>
</evidence>
<dbReference type="GO" id="GO:0000462">
    <property type="term" value="P:maturation of SSU-rRNA from tricistronic rRNA transcript (SSU-rRNA, 5.8S rRNA, LSU-rRNA)"/>
    <property type="evidence" value="ECO:0007669"/>
    <property type="project" value="TreeGrafter"/>
</dbReference>
<evidence type="ECO:0000259" key="4">
    <source>
        <dbReference type="SMART" id="SM01362"/>
    </source>
</evidence>
<dbReference type="GeneID" id="3806708"/>
<dbReference type="RefSeq" id="XP_729405.1">
    <property type="nucleotide sequence ID" value="XM_724312.1"/>
</dbReference>
<dbReference type="KEGG" id="pyo:PY17X_1319400"/>
<feature type="compositionally biased region" description="Acidic residues" evidence="2">
    <location>
        <begin position="587"/>
        <end position="602"/>
    </location>
</feature>
<dbReference type="EMBL" id="LM993667">
    <property type="protein sequence ID" value="VTZ80571.1"/>
    <property type="molecule type" value="Genomic_DNA"/>
</dbReference>
<evidence type="ECO:0000313" key="8">
    <source>
        <dbReference type="Proteomes" id="UP000072904"/>
    </source>
</evidence>
<protein>
    <submittedName>
        <fullName evidence="5 6">Ribosome biogenesis protein tsr1, Putative</fullName>
    </submittedName>
</protein>
<dbReference type="VEuPathDB" id="PlasmoDB:PYYM_1316400"/>
<dbReference type="PANTHER" id="PTHR12858:SF1">
    <property type="entry name" value="PRE-RRNA-PROCESSING PROTEIN TSR1 HOMOLOG"/>
    <property type="match status" value="1"/>
</dbReference>
<feature type="compositionally biased region" description="Basic residues" evidence="2">
    <location>
        <begin position="1"/>
        <end position="37"/>
    </location>
</feature>
<dbReference type="SMART" id="SM01362">
    <property type="entry name" value="DUF663"/>
    <property type="match status" value="1"/>
</dbReference>
<organism evidence="5 8">
    <name type="scientific">Plasmodium yoelii</name>
    <dbReference type="NCBI Taxonomy" id="5861"/>
    <lineage>
        <taxon>Eukaryota</taxon>
        <taxon>Sar</taxon>
        <taxon>Alveolata</taxon>
        <taxon>Apicomplexa</taxon>
        <taxon>Aconoidasida</taxon>
        <taxon>Haemosporida</taxon>
        <taxon>Plasmodiidae</taxon>
        <taxon>Plasmodium</taxon>
        <taxon>Plasmodium (Vinckeia)</taxon>
    </lineage>
</organism>
<dbReference type="VEuPathDB" id="PlasmoDB:PY17X_1319400"/>
<dbReference type="InterPro" id="IPR007034">
    <property type="entry name" value="BMS1_TSR1_C"/>
</dbReference>
<reference evidence="6" key="4">
    <citation type="submission" date="2019-05" db="EMBL/GenBank/DDBJ databases">
        <authorList>
            <consortium name="Pathogen Informatics"/>
        </authorList>
    </citation>
    <scope>NUCLEOTIDE SEQUENCE</scope>
    <source>
        <strain evidence="6">17X</strain>
    </source>
</reference>
<dbReference type="OrthoDB" id="119302at2759"/>
<dbReference type="Pfam" id="PF08142">
    <property type="entry name" value="AARP2CN"/>
    <property type="match status" value="1"/>
</dbReference>
<comment type="similarity">
    <text evidence="1">Belongs to the TRAFAC class translation factor GTPase superfamily. Bms1-like GTPase family. TSR1 subfamily.</text>
</comment>
<sequence length="985" mass="115293">MKHRSHLKQVNKQFKKNKTQKKNKNVNKKAHKKKKKTVEKYSHMLHRAYQAHNTKSSNLKNELEEKSKYVPIYNSLNICLLPFHEDVDLLSFKREFIKYVCEQNEDDSIEYDNIQLYDIYTIHSDKTKRKRSLVVYDVPRNIYGIIDGTKCADIILCIFKDGSLENSAFDNLGYELLSILKIQGVPSIIGIGYNTSENKKYSKNFVSRYFNSEFTMDDKIFFINSSNDTDTIENNYGITKNSDNNCSNHNNTNFHKLYYEIMNMKVKNVSFREGRGYMMIDSYAYNPYNDSIYLKGFVKGTGFNVHNPIHITNIGDYYLNDIYAIDAMKRKRNVTNNNTNNCNYDMNRETSKFFVNQNIQRNEENEKCFITNFLNNEKITTNINYNFDRIQNCINRNTLDDENNLIPIRPYMGDDNNFNDQNMMMVLKKQNMSELSQFNLNHEDDNNNDNNMTVYKFNLNREMGLKTNEPSNEYNNNIYTMNTNLTNGNHMENMNGMNKFGHFSNNENTQNIANNNKWMYVSNEKYEASDNAICSYDRSQPIIDIQNDVINNCLDNKDGLNDSSFLENNSEDSENEKFSDNNSNESSDSDNDDNNNIERDDENSEDIYLNKKICARERFKRYRSLQSLRTSFIDVYEDLPLTYSRVYDYECHENLMKYSKKKYIENCKIIQEKYSLADTYCIFVIKNDGNLINLMNNYEKLKLPFILSSILPFERKVTVVNMEIEKSSTYLEKVQSKDIFKIICGFRHFIAAPIFSEQIIKSIQSKGKYEKFVKHGKKYIASIFGFTTVTSSPVFIIKTKNIINYGVEQYNNISTLQNMGNTDYLFNVNNVNSIFGNGNTNNILPFNSLNDFDTHVELVAHGKVVNCDCKRIIMKRISICGNIFKIHKKKAVIRNMFYNPKDINYFKPVELHTKFGLTGKILESLGTHGKMKCLFSSILKQHDKVFMFLYKRVYPVWFPIAWGGDPQLGPNDKPLTNKNEHKMVL</sequence>
<dbReference type="SMART" id="SM00785">
    <property type="entry name" value="AARP2CN"/>
    <property type="match status" value="1"/>
</dbReference>
<dbReference type="GO" id="GO:0003924">
    <property type="term" value="F:GTPase activity"/>
    <property type="evidence" value="ECO:0007669"/>
    <property type="project" value="TreeGrafter"/>
</dbReference>
<dbReference type="EMBL" id="LK934641">
    <property type="protein sequence ID" value="CDU19814.1"/>
    <property type="molecule type" value="Genomic_DNA"/>
</dbReference>
<reference evidence="7 8" key="1">
    <citation type="journal article" date="2014" name="BMC Biol.">
        <title>A comprehensive evaluation of rodent malaria parasite genomes and gene expression.</title>
        <authorList>
            <person name="Otto T.D."/>
            <person name="Bohme U."/>
            <person name="Jackson A.P."/>
            <person name="Hunt M."/>
            <person name="Franke-Fayard B."/>
            <person name="Hoeijmakers W.A."/>
            <person name="Religa A.A."/>
            <person name="Robertson L."/>
            <person name="Sanders M."/>
            <person name="Ogun S.A."/>
            <person name="Cunningham D."/>
            <person name="Erhart A."/>
            <person name="Billker O."/>
            <person name="Khan S.M."/>
            <person name="Stunnenberg H.G."/>
            <person name="Langhorne J."/>
            <person name="Holder A.A."/>
            <person name="Waters A.P."/>
            <person name="Newbold C.I."/>
            <person name="Pain A."/>
            <person name="Berriman M."/>
            <person name="Janse C.J."/>
        </authorList>
    </citation>
    <scope>NUCLEOTIDE SEQUENCE [LARGE SCALE GENOMIC DNA]</scope>
    <source>
        <strain evidence="6 7">17X</strain>
        <strain evidence="5 8">YM</strain>
    </source>
</reference>
<feature type="domain" description="AARP2CN" evidence="3">
    <location>
        <begin position="253"/>
        <end position="328"/>
    </location>
</feature>
<reference evidence="5" key="2">
    <citation type="submission" date="2014-05" db="EMBL/GenBank/DDBJ databases">
        <authorList>
            <person name="Aslett A.Martin."/>
            <person name="De Silva Nishadi"/>
        </authorList>
    </citation>
    <scope>NUCLEOTIDE SEQUENCE</scope>
    <source>
        <strain evidence="5">YM</strain>
    </source>
</reference>
<feature type="region of interest" description="Disordered" evidence="2">
    <location>
        <begin position="1"/>
        <end position="38"/>
    </location>
</feature>
<dbReference type="VEuPathDB" id="PlasmoDB:Py17XNL_001303058"/>
<dbReference type="InterPro" id="IPR039761">
    <property type="entry name" value="Bms1/Tsr1"/>
</dbReference>
<dbReference type="GO" id="GO:0034511">
    <property type="term" value="F:U3 snoRNA binding"/>
    <property type="evidence" value="ECO:0007669"/>
    <property type="project" value="TreeGrafter"/>
</dbReference>
<dbReference type="GO" id="GO:0030688">
    <property type="term" value="C:preribosome, small subunit precursor"/>
    <property type="evidence" value="ECO:0007669"/>
    <property type="project" value="TreeGrafter"/>
</dbReference>
<reference evidence="6" key="3">
    <citation type="submission" date="2014-05" db="EMBL/GenBank/DDBJ databases">
        <authorList>
            <person name="Aslett M.A."/>
            <person name="De Silva N."/>
        </authorList>
    </citation>
    <scope>NUCLEOTIDE SEQUENCE</scope>
    <source>
        <strain evidence="6">17X</strain>
    </source>
</reference>
<accession>A0A078KGC7</accession>
<dbReference type="AlphaFoldDB" id="A0A078KGC7"/>
<feature type="region of interest" description="Disordered" evidence="2">
    <location>
        <begin position="564"/>
        <end position="602"/>
    </location>
</feature>
<gene>
    <name evidence="6" type="ORF">PY17X_1319400</name>
    <name evidence="5" type="ORF">PYYM_1316400</name>
</gene>
<dbReference type="PANTHER" id="PTHR12858">
    <property type="entry name" value="RIBOSOME BIOGENESIS PROTEIN"/>
    <property type="match status" value="1"/>
</dbReference>
<dbReference type="VEuPathDB" id="PlasmoDB:PY01621"/>
<name>A0A078KGC7_PLAYE</name>
<feature type="domain" description="Ribosome biogenesis protein BMS1/TSR1 C-terminal" evidence="4">
    <location>
        <begin position="606"/>
        <end position="953"/>
    </location>
</feature>
<dbReference type="Proteomes" id="UP000072874">
    <property type="component" value="Chromosome 13"/>
</dbReference>
<dbReference type="GO" id="GO:0000479">
    <property type="term" value="P:endonucleolytic cleavage of tricistronic rRNA transcript (SSU-rRNA, 5.8S rRNA, LSU-rRNA)"/>
    <property type="evidence" value="ECO:0007669"/>
    <property type="project" value="TreeGrafter"/>
</dbReference>
<evidence type="ECO:0000256" key="2">
    <source>
        <dbReference type="SAM" id="MobiDB-lite"/>
    </source>
</evidence>
<evidence type="ECO:0000313" key="6">
    <source>
        <dbReference type="EMBL" id="VTZ80571.1"/>
    </source>
</evidence>
<dbReference type="InterPro" id="IPR012948">
    <property type="entry name" value="AARP2CN"/>
</dbReference>
<proteinExistence type="inferred from homology"/>
<dbReference type="Proteomes" id="UP000072904">
    <property type="component" value="Chromosome 13"/>
</dbReference>
<evidence type="ECO:0000256" key="1">
    <source>
        <dbReference type="ARBA" id="ARBA00038288"/>
    </source>
</evidence>